<keyword evidence="2" id="KW-1185">Reference proteome</keyword>
<dbReference type="Proteomes" id="UP000076131">
    <property type="component" value="Unassembled WGS sequence"/>
</dbReference>
<name>A0A154QMV4_9GAMM</name>
<dbReference type="eggNOG" id="ENOG5031G7U">
    <property type="taxonomic scope" value="Bacteria"/>
</dbReference>
<organism evidence="1 2">
    <name type="scientific">Rhodanobacter thiooxydans</name>
    <dbReference type="NCBI Taxonomy" id="416169"/>
    <lineage>
        <taxon>Bacteria</taxon>
        <taxon>Pseudomonadati</taxon>
        <taxon>Pseudomonadota</taxon>
        <taxon>Gammaproteobacteria</taxon>
        <taxon>Lysobacterales</taxon>
        <taxon>Rhodanobacteraceae</taxon>
        <taxon>Rhodanobacter</taxon>
    </lineage>
</organism>
<reference evidence="1 2" key="1">
    <citation type="journal article" date="2016" name="MBio">
        <title>Lateral Gene Transfer in a Heavy Metal-Contaminated-Groundwater Microbial Community.</title>
        <authorList>
            <person name="Hemme C.L."/>
            <person name="Green S.J."/>
            <person name="Rishishwar L."/>
            <person name="Prakash O."/>
            <person name="Pettenato A."/>
            <person name="Chakraborty R."/>
            <person name="Deutschbauer A.M."/>
            <person name="Van Nostrand J.D."/>
            <person name="Wu L."/>
            <person name="He Z."/>
            <person name="Jordan I.K."/>
            <person name="Hazen T.C."/>
            <person name="Arkin A.P."/>
            <person name="Kostka J.E."/>
            <person name="Zhou J."/>
        </authorList>
    </citation>
    <scope>NUCLEOTIDE SEQUENCE [LARGE SCALE GENOMIC DNA]</scope>
    <source>
        <strain evidence="1 2">FW104-T7</strain>
    </source>
</reference>
<comment type="caution">
    <text evidence="1">The sequence shown here is derived from an EMBL/GenBank/DDBJ whole genome shotgun (WGS) entry which is preliminary data.</text>
</comment>
<accession>A0A154QMV4</accession>
<gene>
    <name evidence="1" type="ORF">RHOFW104T7_05205</name>
</gene>
<dbReference type="AlphaFoldDB" id="A0A154QMV4"/>
<sequence length="103" mass="11003">MPDMILQHVDSLLVERIRSLARDRQCTVNDVMLHALRSGLGMSAAQQCSENLRDPAALTALDGDWGAAEQGVFQEALRALAQTRPTQLAPENIGYAGGATGAE</sequence>
<proteinExistence type="predicted"/>
<evidence type="ECO:0000313" key="1">
    <source>
        <dbReference type="EMBL" id="KZC25126.1"/>
    </source>
</evidence>
<dbReference type="RefSeq" id="WP_008438807.1">
    <property type="nucleotide sequence ID" value="NZ_LVJS01000010.1"/>
</dbReference>
<dbReference type="EMBL" id="LVJS01000010">
    <property type="protein sequence ID" value="KZC25126.1"/>
    <property type="molecule type" value="Genomic_DNA"/>
</dbReference>
<protein>
    <submittedName>
        <fullName evidence="1">Uncharacterized protein</fullName>
    </submittedName>
</protein>
<evidence type="ECO:0000313" key="2">
    <source>
        <dbReference type="Proteomes" id="UP000076131"/>
    </source>
</evidence>